<organism evidence="1">
    <name type="scientific">Cupriavidus necator</name>
    <name type="common">Alcaligenes eutrophus</name>
    <name type="synonym">Ralstonia eutropha</name>
    <dbReference type="NCBI Taxonomy" id="106590"/>
    <lineage>
        <taxon>Bacteria</taxon>
        <taxon>Pseudomonadati</taxon>
        <taxon>Pseudomonadota</taxon>
        <taxon>Betaproteobacteria</taxon>
        <taxon>Burkholderiales</taxon>
        <taxon>Burkholderiaceae</taxon>
        <taxon>Cupriavidus</taxon>
    </lineage>
</organism>
<accession>A0A1K0IJV7</accession>
<gene>
    <name evidence="1" type="ORF">CNECB9_3800004</name>
</gene>
<name>A0A1K0IJV7_CUPNE</name>
<evidence type="ECO:0000313" key="1">
    <source>
        <dbReference type="EMBL" id="SCU78629.1"/>
    </source>
</evidence>
<protein>
    <submittedName>
        <fullName evidence="1">Uncharacterized protein</fullName>
    </submittedName>
</protein>
<proteinExistence type="predicted"/>
<dbReference type="EMBL" id="FMSH01000313">
    <property type="protein sequence ID" value="SCU78629.1"/>
    <property type="molecule type" value="Genomic_DNA"/>
</dbReference>
<sequence length="134" mass="14564">MSRRYSLSACMTDEMSWRAATMRASSGRLMILGTTSAASTPRITITTMISIRVKPRARRARTERAGLAIWGVNLRIVGGPLGLNGWARTGGGRRAGFASQYNRRHMTVLWAAPSAPQRCLIRITVPEGGHPAGK</sequence>
<dbReference type="AlphaFoldDB" id="A0A1K0IJV7"/>
<reference evidence="1" key="1">
    <citation type="submission" date="2016-09" db="EMBL/GenBank/DDBJ databases">
        <authorList>
            <person name="Capua I."/>
            <person name="De Benedictis P."/>
            <person name="Joannis T."/>
            <person name="Lombin L.H."/>
            <person name="Cattoli G."/>
        </authorList>
    </citation>
    <scope>NUCLEOTIDE SEQUENCE</scope>
    <source>
        <strain evidence="1">B9</strain>
    </source>
</reference>